<protein>
    <submittedName>
        <fullName evidence="3">Uncharacterized protein</fullName>
    </submittedName>
</protein>
<dbReference type="AlphaFoldDB" id="A0A9P9FU11"/>
<organism evidence="3 4">
    <name type="scientific">Dactylonectria macrodidyma</name>
    <dbReference type="NCBI Taxonomy" id="307937"/>
    <lineage>
        <taxon>Eukaryota</taxon>
        <taxon>Fungi</taxon>
        <taxon>Dikarya</taxon>
        <taxon>Ascomycota</taxon>
        <taxon>Pezizomycotina</taxon>
        <taxon>Sordariomycetes</taxon>
        <taxon>Hypocreomycetidae</taxon>
        <taxon>Hypocreales</taxon>
        <taxon>Nectriaceae</taxon>
        <taxon>Dactylonectria</taxon>
    </lineage>
</organism>
<keyword evidence="1" id="KW-0812">Transmembrane</keyword>
<feature type="transmembrane region" description="Helical" evidence="1">
    <location>
        <begin position="572"/>
        <end position="592"/>
    </location>
</feature>
<feature type="signal peptide" evidence="2">
    <location>
        <begin position="1"/>
        <end position="22"/>
    </location>
</feature>
<evidence type="ECO:0000256" key="1">
    <source>
        <dbReference type="SAM" id="Phobius"/>
    </source>
</evidence>
<keyword evidence="4" id="KW-1185">Reference proteome</keyword>
<evidence type="ECO:0000313" key="3">
    <source>
        <dbReference type="EMBL" id="KAH7176197.1"/>
    </source>
</evidence>
<dbReference type="EMBL" id="JAGMUV010000001">
    <property type="protein sequence ID" value="KAH7176197.1"/>
    <property type="molecule type" value="Genomic_DNA"/>
</dbReference>
<gene>
    <name evidence="3" type="ORF">EDB81DRAFT_897304</name>
</gene>
<accession>A0A9P9FU11</accession>
<sequence length="607" mass="67643">MSSQSFIISGLLIFSSFSPIWGAAINTTVILPPDTSNHGNPDLLCRPPKWVDITIFFLGNYVAHVGTIVTNPGESTTSVIFASIFALLFPVTGVVRGVNAIKSMAIFGKNDLERAARSGALYMVTYGAGRHPILERRVHGKYELREGDTFEIVGRQAVFQGEEGEQVSWTDRLKILLTGAKPEQNFTSISCSYDLAKILVALGQTIFAAATLYQTRGDQISIYGYAAFGLTVTPYAMMSVVNLLGNLVRPTYPAMYIVRPPDPIKPNPDQPNYTELMSDYERGVELVTRLTSEFDGVVGKLQEQANPYTSVSGCFEDCTIATFAAIQIAIVGGLSFFHGGSSTTFQRVCTMTWLAVGCFLAKFVHNASERLYSWHQYNGAKKRLIDTRREYLRAEPGILRMGVRLRAIQVELNDLPNEEAIPDIIQLDPNEVQLEEIHAFLKSSEEHTPAQAQLEEIVTFLISLGRHVGTIIDLKQKEGLEQTIGPLNEMNSELNQIGPFVRRLGQSPGLMEIFLPKLAAVDFQGTMSRETPLPEEERVLKRRHQDMENLRNRLKQREDIWNDIRRPGCTTYWILGIYALCGVPAILGFIVVGQMLHEYGVCVRIAR</sequence>
<reference evidence="3" key="1">
    <citation type="journal article" date="2021" name="Nat. Commun.">
        <title>Genetic determinants of endophytism in the Arabidopsis root mycobiome.</title>
        <authorList>
            <person name="Mesny F."/>
            <person name="Miyauchi S."/>
            <person name="Thiergart T."/>
            <person name="Pickel B."/>
            <person name="Atanasova L."/>
            <person name="Karlsson M."/>
            <person name="Huettel B."/>
            <person name="Barry K.W."/>
            <person name="Haridas S."/>
            <person name="Chen C."/>
            <person name="Bauer D."/>
            <person name="Andreopoulos W."/>
            <person name="Pangilinan J."/>
            <person name="LaButti K."/>
            <person name="Riley R."/>
            <person name="Lipzen A."/>
            <person name="Clum A."/>
            <person name="Drula E."/>
            <person name="Henrissat B."/>
            <person name="Kohler A."/>
            <person name="Grigoriev I.V."/>
            <person name="Martin F.M."/>
            <person name="Hacquard S."/>
        </authorList>
    </citation>
    <scope>NUCLEOTIDE SEQUENCE</scope>
    <source>
        <strain evidence="3">MPI-CAGE-AT-0147</strain>
    </source>
</reference>
<dbReference type="Proteomes" id="UP000738349">
    <property type="component" value="Unassembled WGS sequence"/>
</dbReference>
<keyword evidence="1" id="KW-1133">Transmembrane helix</keyword>
<proteinExistence type="predicted"/>
<dbReference type="OrthoDB" id="5406607at2759"/>
<comment type="caution">
    <text evidence="3">The sequence shown here is derived from an EMBL/GenBank/DDBJ whole genome shotgun (WGS) entry which is preliminary data.</text>
</comment>
<name>A0A9P9FU11_9HYPO</name>
<feature type="chain" id="PRO_5040501048" evidence="2">
    <location>
        <begin position="23"/>
        <end position="607"/>
    </location>
</feature>
<keyword evidence="2" id="KW-0732">Signal</keyword>
<evidence type="ECO:0000313" key="4">
    <source>
        <dbReference type="Proteomes" id="UP000738349"/>
    </source>
</evidence>
<evidence type="ECO:0000256" key="2">
    <source>
        <dbReference type="SAM" id="SignalP"/>
    </source>
</evidence>
<keyword evidence="1" id="KW-0472">Membrane</keyword>